<comment type="caution">
    <text evidence="3">The sequence shown here is derived from an EMBL/GenBank/DDBJ whole genome shotgun (WGS) entry which is preliminary data.</text>
</comment>
<dbReference type="AlphaFoldDB" id="A0A371F6I5"/>
<dbReference type="GO" id="GO:0003676">
    <property type="term" value="F:nucleic acid binding"/>
    <property type="evidence" value="ECO:0007669"/>
    <property type="project" value="InterPro"/>
</dbReference>
<dbReference type="Pfam" id="PF01585">
    <property type="entry name" value="G-patch"/>
    <property type="match status" value="1"/>
</dbReference>
<accession>A0A371F6I5</accession>
<organism evidence="3 4">
    <name type="scientific">Mucuna pruriens</name>
    <name type="common">Velvet bean</name>
    <name type="synonym">Dolichos pruriens</name>
    <dbReference type="NCBI Taxonomy" id="157652"/>
    <lineage>
        <taxon>Eukaryota</taxon>
        <taxon>Viridiplantae</taxon>
        <taxon>Streptophyta</taxon>
        <taxon>Embryophyta</taxon>
        <taxon>Tracheophyta</taxon>
        <taxon>Spermatophyta</taxon>
        <taxon>Magnoliopsida</taxon>
        <taxon>eudicotyledons</taxon>
        <taxon>Gunneridae</taxon>
        <taxon>Pentapetalae</taxon>
        <taxon>rosids</taxon>
        <taxon>fabids</taxon>
        <taxon>Fabales</taxon>
        <taxon>Fabaceae</taxon>
        <taxon>Papilionoideae</taxon>
        <taxon>50 kb inversion clade</taxon>
        <taxon>NPAAA clade</taxon>
        <taxon>indigoferoid/millettioid clade</taxon>
        <taxon>Phaseoleae</taxon>
        <taxon>Mucuna</taxon>
    </lineage>
</organism>
<feature type="non-terminal residue" evidence="3">
    <location>
        <position position="1"/>
    </location>
</feature>
<dbReference type="Proteomes" id="UP000257109">
    <property type="component" value="Unassembled WGS sequence"/>
</dbReference>
<sequence length="108" mass="11462">MPRGSPFIATPKGQIRSRWAADQRHGGERNNGTTSIKTGSGDIKPSKAAIVAAKVLIANGFEPGKGLGRRLDGMANPVAVQENPRRVELGYRGAARKAKSGRKAQSKQ</sequence>
<keyword evidence="4" id="KW-1185">Reference proteome</keyword>
<dbReference type="PROSITE" id="PS50174">
    <property type="entry name" value="G_PATCH"/>
    <property type="match status" value="1"/>
</dbReference>
<proteinExistence type="predicted"/>
<dbReference type="InterPro" id="IPR000467">
    <property type="entry name" value="G_patch_dom"/>
</dbReference>
<evidence type="ECO:0000313" key="4">
    <source>
        <dbReference type="Proteomes" id="UP000257109"/>
    </source>
</evidence>
<feature type="region of interest" description="Disordered" evidence="1">
    <location>
        <begin position="89"/>
        <end position="108"/>
    </location>
</feature>
<feature type="region of interest" description="Disordered" evidence="1">
    <location>
        <begin position="1"/>
        <end position="42"/>
    </location>
</feature>
<name>A0A371F6I5_MUCPR</name>
<evidence type="ECO:0000259" key="2">
    <source>
        <dbReference type="PROSITE" id="PS50174"/>
    </source>
</evidence>
<dbReference type="OrthoDB" id="1095202at2759"/>
<feature type="compositionally biased region" description="Basic and acidic residues" evidence="1">
    <location>
        <begin position="19"/>
        <end position="28"/>
    </location>
</feature>
<reference evidence="3" key="1">
    <citation type="submission" date="2018-05" db="EMBL/GenBank/DDBJ databases">
        <title>Draft genome of Mucuna pruriens seed.</title>
        <authorList>
            <person name="Nnadi N.E."/>
            <person name="Vos R."/>
            <person name="Hasami M.H."/>
            <person name="Devisetty U.K."/>
            <person name="Aguiy J.C."/>
        </authorList>
    </citation>
    <scope>NUCLEOTIDE SEQUENCE [LARGE SCALE GENOMIC DNA]</scope>
    <source>
        <strain evidence="3">JCA_2017</strain>
    </source>
</reference>
<evidence type="ECO:0000256" key="1">
    <source>
        <dbReference type="SAM" id="MobiDB-lite"/>
    </source>
</evidence>
<dbReference type="EMBL" id="QJKJ01010373">
    <property type="protein sequence ID" value="RDX73877.1"/>
    <property type="molecule type" value="Genomic_DNA"/>
</dbReference>
<gene>
    <name evidence="3" type="ORF">CR513_46450</name>
</gene>
<feature type="compositionally biased region" description="Basic residues" evidence="1">
    <location>
        <begin position="94"/>
        <end position="108"/>
    </location>
</feature>
<protein>
    <recommendedName>
        <fullName evidence="2">G-patch domain-containing protein</fullName>
    </recommendedName>
</protein>
<evidence type="ECO:0000313" key="3">
    <source>
        <dbReference type="EMBL" id="RDX73877.1"/>
    </source>
</evidence>
<feature type="domain" description="G-patch" evidence="2">
    <location>
        <begin position="48"/>
        <end position="94"/>
    </location>
</feature>